<evidence type="ECO:0000259" key="1">
    <source>
        <dbReference type="PROSITE" id="PS50097"/>
    </source>
</evidence>
<keyword evidence="3" id="KW-1185">Reference proteome</keyword>
<dbReference type="InParanoid" id="A0A0H2RSC0"/>
<protein>
    <recommendedName>
        <fullName evidence="1">BTB domain-containing protein</fullName>
    </recommendedName>
</protein>
<reference evidence="2 3" key="1">
    <citation type="submission" date="2015-04" db="EMBL/GenBank/DDBJ databases">
        <title>Complete genome sequence of Schizopora paradoxa KUC8140, a cosmopolitan wood degrader in East Asia.</title>
        <authorList>
            <consortium name="DOE Joint Genome Institute"/>
            <person name="Min B."/>
            <person name="Park H."/>
            <person name="Jang Y."/>
            <person name="Kim J.-J."/>
            <person name="Kim K.H."/>
            <person name="Pangilinan J."/>
            <person name="Lipzen A."/>
            <person name="Riley R."/>
            <person name="Grigoriev I.V."/>
            <person name="Spatafora J.W."/>
            <person name="Choi I.-G."/>
        </authorList>
    </citation>
    <scope>NUCLEOTIDE SEQUENCE [LARGE SCALE GENOMIC DNA]</scope>
    <source>
        <strain evidence="2 3">KUC8140</strain>
    </source>
</reference>
<dbReference type="OrthoDB" id="2799068at2759"/>
<dbReference type="PROSITE" id="PS50097">
    <property type="entry name" value="BTB"/>
    <property type="match status" value="1"/>
</dbReference>
<organism evidence="2 3">
    <name type="scientific">Schizopora paradoxa</name>
    <dbReference type="NCBI Taxonomy" id="27342"/>
    <lineage>
        <taxon>Eukaryota</taxon>
        <taxon>Fungi</taxon>
        <taxon>Dikarya</taxon>
        <taxon>Basidiomycota</taxon>
        <taxon>Agaricomycotina</taxon>
        <taxon>Agaricomycetes</taxon>
        <taxon>Hymenochaetales</taxon>
        <taxon>Schizoporaceae</taxon>
        <taxon>Schizopora</taxon>
    </lineage>
</organism>
<dbReference type="InterPro" id="IPR011333">
    <property type="entry name" value="SKP1/BTB/POZ_sf"/>
</dbReference>
<name>A0A0H2RSC0_9AGAM</name>
<dbReference type="SMART" id="SM00225">
    <property type="entry name" value="BTB"/>
    <property type="match status" value="1"/>
</dbReference>
<proteinExistence type="predicted"/>
<dbReference type="SUPFAM" id="SSF54695">
    <property type="entry name" value="POZ domain"/>
    <property type="match status" value="1"/>
</dbReference>
<dbReference type="Pfam" id="PF00651">
    <property type="entry name" value="BTB"/>
    <property type="match status" value="1"/>
</dbReference>
<feature type="domain" description="BTB" evidence="1">
    <location>
        <begin position="25"/>
        <end position="108"/>
    </location>
</feature>
<evidence type="ECO:0000313" key="3">
    <source>
        <dbReference type="Proteomes" id="UP000053477"/>
    </source>
</evidence>
<dbReference type="Gene3D" id="3.30.710.10">
    <property type="entry name" value="Potassium Channel Kv1.1, Chain A"/>
    <property type="match status" value="1"/>
</dbReference>
<gene>
    <name evidence="2" type="ORF">SCHPADRAFT_881283</name>
</gene>
<sequence>MEIDTQGEGPSRSPKPHETLWFFDGNIVLVTDTYLFKVHKGLLALHSCVFRDMFDVPGADEANAEEGSAGKHQEMYEGIPSVKLVGDEGEDVAHLLRTIYEHRYYDPSNDETPVDTITALLTLSTKYDFKNIRKDVITHLSRHYPMTLKEYDLVSKDLSAQVFGEDIATRSIPLLKAAFSANVEFLLPALFFASSDINTKAIFRLDLTPECLRTLMCGRILLDNKLAKFISNLPEDLIKLQKIAKEEDWCRRTKLCLETSHYRQLSELIDVVFSHTSGEELMNHHLTNICMFCRPFVVKSIDEKRAKIWDEVPGCFGLSKWDVLRAQLKDAIQA</sequence>
<evidence type="ECO:0000313" key="2">
    <source>
        <dbReference type="EMBL" id="KLO07741.1"/>
    </source>
</evidence>
<dbReference type="AlphaFoldDB" id="A0A0H2RSC0"/>
<dbReference type="EMBL" id="KQ086123">
    <property type="protein sequence ID" value="KLO07741.1"/>
    <property type="molecule type" value="Genomic_DNA"/>
</dbReference>
<dbReference type="Proteomes" id="UP000053477">
    <property type="component" value="Unassembled WGS sequence"/>
</dbReference>
<accession>A0A0H2RSC0</accession>
<dbReference type="InterPro" id="IPR000210">
    <property type="entry name" value="BTB/POZ_dom"/>
</dbReference>